<feature type="region of interest" description="Disordered" evidence="8">
    <location>
        <begin position="1"/>
        <end position="26"/>
    </location>
</feature>
<evidence type="ECO:0000313" key="10">
    <source>
        <dbReference type="EMBL" id="KIE05123.1"/>
    </source>
</evidence>
<proteinExistence type="inferred from homology"/>
<dbReference type="Pfam" id="PF00717">
    <property type="entry name" value="Peptidase_S24"/>
    <property type="match status" value="1"/>
</dbReference>
<dbReference type="InterPro" id="IPR050077">
    <property type="entry name" value="LexA_repressor"/>
</dbReference>
<keyword evidence="11" id="KW-1185">Reference proteome</keyword>
<evidence type="ECO:0000259" key="9">
    <source>
        <dbReference type="Pfam" id="PF00717"/>
    </source>
</evidence>
<dbReference type="GO" id="GO:0009432">
    <property type="term" value="P:SOS response"/>
    <property type="evidence" value="ECO:0007669"/>
    <property type="project" value="UniProtKB-KW"/>
</dbReference>
<evidence type="ECO:0000256" key="5">
    <source>
        <dbReference type="ARBA" id="ARBA00023204"/>
    </source>
</evidence>
<dbReference type="GO" id="GO:0006281">
    <property type="term" value="P:DNA repair"/>
    <property type="evidence" value="ECO:0007669"/>
    <property type="project" value="UniProtKB-KW"/>
</dbReference>
<dbReference type="GO" id="GO:0016787">
    <property type="term" value="F:hydrolase activity"/>
    <property type="evidence" value="ECO:0007669"/>
    <property type="project" value="UniProtKB-KW"/>
</dbReference>
<keyword evidence="3 7" id="KW-0378">Hydrolase</keyword>
<dbReference type="OrthoDB" id="9802364at2"/>
<evidence type="ECO:0000256" key="8">
    <source>
        <dbReference type="SAM" id="MobiDB-lite"/>
    </source>
</evidence>
<evidence type="ECO:0000256" key="1">
    <source>
        <dbReference type="ARBA" id="ARBA00007484"/>
    </source>
</evidence>
<dbReference type="CDD" id="cd06529">
    <property type="entry name" value="S24_LexA-like"/>
    <property type="match status" value="1"/>
</dbReference>
<comment type="similarity">
    <text evidence="1 7">Belongs to the peptidase S24 family.</text>
</comment>
<protein>
    <submittedName>
        <fullName evidence="10">Protein UmuD</fullName>
        <ecNumber evidence="10">3.4.21.-</ecNumber>
    </submittedName>
</protein>
<keyword evidence="6" id="KW-0742">SOS response</keyword>
<name>A0A0C1QM42_9RICK</name>
<dbReference type="PANTHER" id="PTHR33516:SF2">
    <property type="entry name" value="LEXA REPRESSOR-RELATED"/>
    <property type="match status" value="1"/>
</dbReference>
<dbReference type="InterPro" id="IPR006197">
    <property type="entry name" value="Peptidase_S24_LexA"/>
</dbReference>
<organism evidence="10 11">
    <name type="scientific">Candidatus Jidaibacter acanthamoebae</name>
    <dbReference type="NCBI Taxonomy" id="86105"/>
    <lineage>
        <taxon>Bacteria</taxon>
        <taxon>Pseudomonadati</taxon>
        <taxon>Pseudomonadota</taxon>
        <taxon>Alphaproteobacteria</taxon>
        <taxon>Rickettsiales</taxon>
        <taxon>Candidatus Midichloriaceae</taxon>
        <taxon>Candidatus Jidaibacter</taxon>
    </lineage>
</organism>
<gene>
    <name evidence="10" type="primary">umuD_2</name>
    <name evidence="10" type="ORF">NF27_EY02190</name>
</gene>
<dbReference type="InterPro" id="IPR039418">
    <property type="entry name" value="LexA-like"/>
</dbReference>
<keyword evidence="2" id="KW-0227">DNA damage</keyword>
<dbReference type="STRING" id="86105.NF27_EY02190"/>
<dbReference type="Gene3D" id="2.10.109.10">
    <property type="entry name" value="Umud Fragment, subunit A"/>
    <property type="match status" value="1"/>
</dbReference>
<reference evidence="10 11" key="1">
    <citation type="submission" date="2014-11" db="EMBL/GenBank/DDBJ databases">
        <title>A Rickettsiales Symbiont of Amoebae With Ancient Features.</title>
        <authorList>
            <person name="Schulz F."/>
            <person name="Martijn J."/>
            <person name="Wascher F."/>
            <person name="Kostanjsek R."/>
            <person name="Ettema T.J."/>
            <person name="Horn M."/>
        </authorList>
    </citation>
    <scope>NUCLEOTIDE SEQUENCE [LARGE SCALE GENOMIC DNA]</scope>
    <source>
        <strain evidence="10 11">UWC36</strain>
    </source>
</reference>
<dbReference type="GO" id="GO:0006355">
    <property type="term" value="P:regulation of DNA-templated transcription"/>
    <property type="evidence" value="ECO:0007669"/>
    <property type="project" value="InterPro"/>
</dbReference>
<keyword evidence="5" id="KW-0234">DNA repair</keyword>
<evidence type="ECO:0000256" key="6">
    <source>
        <dbReference type="ARBA" id="ARBA00023236"/>
    </source>
</evidence>
<dbReference type="AlphaFoldDB" id="A0A0C1QM42"/>
<evidence type="ECO:0000256" key="3">
    <source>
        <dbReference type="ARBA" id="ARBA00022801"/>
    </source>
</evidence>
<dbReference type="InterPro" id="IPR036286">
    <property type="entry name" value="LexA/Signal_pep-like_sf"/>
</dbReference>
<dbReference type="RefSeq" id="WP_039457264.1">
    <property type="nucleotide sequence ID" value="NZ_JSWE01000124.1"/>
</dbReference>
<dbReference type="GO" id="GO:0003677">
    <property type="term" value="F:DNA binding"/>
    <property type="evidence" value="ECO:0007669"/>
    <property type="project" value="InterPro"/>
</dbReference>
<dbReference type="EC" id="3.4.21.-" evidence="10"/>
<dbReference type="PANTHER" id="PTHR33516">
    <property type="entry name" value="LEXA REPRESSOR"/>
    <property type="match status" value="1"/>
</dbReference>
<sequence length="174" mass="19288">MNVIWGGKREGSGRPRGAGSKYGEPTKPIRVPVTRIEEVLTILDRPPCRLPLYSSKVAAGFPSPADDNIENMLDLNEYLVKSPDSTYLVRATGLSMINAGIHPDDLLVVDRSLEPQHGKIVIAAIEGELTVKRLYKDKEKILLLPENSEFQPIDITDKESIVIWGVVTNVIHSY</sequence>
<dbReference type="InterPro" id="IPR015927">
    <property type="entry name" value="Peptidase_S24_S26A/B/C"/>
</dbReference>
<evidence type="ECO:0000313" key="11">
    <source>
        <dbReference type="Proteomes" id="UP000031258"/>
    </source>
</evidence>
<feature type="domain" description="Peptidase S24/S26A/S26B/S26C" evidence="9">
    <location>
        <begin position="51"/>
        <end position="167"/>
    </location>
</feature>
<dbReference type="Proteomes" id="UP000031258">
    <property type="component" value="Unassembled WGS sequence"/>
</dbReference>
<comment type="caution">
    <text evidence="10">The sequence shown here is derived from an EMBL/GenBank/DDBJ whole genome shotgun (WGS) entry which is preliminary data.</text>
</comment>
<keyword evidence="4 7" id="KW-0068">Autocatalytic cleavage</keyword>
<dbReference type="EMBL" id="JSWE01000124">
    <property type="protein sequence ID" value="KIE05123.1"/>
    <property type="molecule type" value="Genomic_DNA"/>
</dbReference>
<evidence type="ECO:0000256" key="4">
    <source>
        <dbReference type="ARBA" id="ARBA00022813"/>
    </source>
</evidence>
<dbReference type="PATRIC" id="fig|86105.3.peg.1293"/>
<evidence type="ECO:0000256" key="7">
    <source>
        <dbReference type="RuleBase" id="RU003991"/>
    </source>
</evidence>
<dbReference type="PRINTS" id="PR00726">
    <property type="entry name" value="LEXASERPTASE"/>
</dbReference>
<accession>A0A0C1QM42</accession>
<evidence type="ECO:0000256" key="2">
    <source>
        <dbReference type="ARBA" id="ARBA00022763"/>
    </source>
</evidence>
<dbReference type="NCBIfam" id="NF007621">
    <property type="entry name" value="PRK10276.1"/>
    <property type="match status" value="1"/>
</dbReference>
<dbReference type="SUPFAM" id="SSF51306">
    <property type="entry name" value="LexA/Signal peptidase"/>
    <property type="match status" value="1"/>
</dbReference>